<dbReference type="Proteomes" id="UP000784294">
    <property type="component" value="Unassembled WGS sequence"/>
</dbReference>
<dbReference type="EMBL" id="CAAALY010050969">
    <property type="protein sequence ID" value="VEL21379.1"/>
    <property type="molecule type" value="Genomic_DNA"/>
</dbReference>
<keyword evidence="2" id="KW-1185">Reference proteome</keyword>
<reference evidence="1" key="1">
    <citation type="submission" date="2018-11" db="EMBL/GenBank/DDBJ databases">
        <authorList>
            <consortium name="Pathogen Informatics"/>
        </authorList>
    </citation>
    <scope>NUCLEOTIDE SEQUENCE</scope>
</reference>
<organism evidence="1 2">
    <name type="scientific">Protopolystoma xenopodis</name>
    <dbReference type="NCBI Taxonomy" id="117903"/>
    <lineage>
        <taxon>Eukaryota</taxon>
        <taxon>Metazoa</taxon>
        <taxon>Spiralia</taxon>
        <taxon>Lophotrochozoa</taxon>
        <taxon>Platyhelminthes</taxon>
        <taxon>Monogenea</taxon>
        <taxon>Polyopisthocotylea</taxon>
        <taxon>Polystomatidea</taxon>
        <taxon>Polystomatidae</taxon>
        <taxon>Protopolystoma</taxon>
    </lineage>
</organism>
<sequence>MDSQLLNDFKPLGSRFKTCFTAGILDNAEVAGSGVCSDKLNADQRFFCQPFYDLPMYETASAVHVNLRRGLLHEYQLYDH</sequence>
<dbReference type="AlphaFoldDB" id="A0A448WVN9"/>
<name>A0A448WVN9_9PLAT</name>
<proteinExistence type="predicted"/>
<evidence type="ECO:0000313" key="1">
    <source>
        <dbReference type="EMBL" id="VEL21379.1"/>
    </source>
</evidence>
<comment type="caution">
    <text evidence="1">The sequence shown here is derived from an EMBL/GenBank/DDBJ whole genome shotgun (WGS) entry which is preliminary data.</text>
</comment>
<gene>
    <name evidence="1" type="ORF">PXEA_LOCUS14819</name>
</gene>
<protein>
    <submittedName>
        <fullName evidence="1">Uncharacterized protein</fullName>
    </submittedName>
</protein>
<evidence type="ECO:0000313" key="2">
    <source>
        <dbReference type="Proteomes" id="UP000784294"/>
    </source>
</evidence>
<accession>A0A448WVN9</accession>